<keyword evidence="3" id="KW-0963">Cytoplasm</keyword>
<feature type="region of interest" description="Disordered" evidence="10">
    <location>
        <begin position="1"/>
        <end position="38"/>
    </location>
</feature>
<keyword evidence="5" id="KW-0282">Flagellum</keyword>
<evidence type="ECO:0000313" key="11">
    <source>
        <dbReference type="EMBL" id="KAK2827517.1"/>
    </source>
</evidence>
<keyword evidence="8" id="KW-0966">Cell projection</keyword>
<dbReference type="Proteomes" id="UP001187315">
    <property type="component" value="Unassembled WGS sequence"/>
</dbReference>
<evidence type="ECO:0000256" key="4">
    <source>
        <dbReference type="ARBA" id="ARBA00022553"/>
    </source>
</evidence>
<keyword evidence="9" id="KW-0175">Coiled coil</keyword>
<evidence type="ECO:0000256" key="3">
    <source>
        <dbReference type="ARBA" id="ARBA00022490"/>
    </source>
</evidence>
<keyword evidence="7" id="KW-0206">Cytoskeleton</keyword>
<feature type="coiled-coil region" evidence="9">
    <location>
        <begin position="202"/>
        <end position="240"/>
    </location>
</feature>
<evidence type="ECO:0000256" key="6">
    <source>
        <dbReference type="ARBA" id="ARBA00023069"/>
    </source>
</evidence>
<comment type="similarity">
    <text evidence="2">Belongs to the flagellar radial spoke RSP3 family.</text>
</comment>
<evidence type="ECO:0000256" key="7">
    <source>
        <dbReference type="ARBA" id="ARBA00023212"/>
    </source>
</evidence>
<keyword evidence="4" id="KW-0597">Phosphoprotein</keyword>
<dbReference type="PANTHER" id="PTHR21648:SF0">
    <property type="entry name" value="RADIAL SPOKE HEAD PROTEIN 3 HOMOLOG"/>
    <property type="match status" value="1"/>
</dbReference>
<evidence type="ECO:0000256" key="10">
    <source>
        <dbReference type="SAM" id="MobiDB-lite"/>
    </source>
</evidence>
<evidence type="ECO:0000256" key="1">
    <source>
        <dbReference type="ARBA" id="ARBA00004611"/>
    </source>
</evidence>
<feature type="compositionally biased region" description="Basic and acidic residues" evidence="10">
    <location>
        <begin position="22"/>
        <end position="38"/>
    </location>
</feature>
<comment type="caution">
    <text evidence="11">The sequence shown here is derived from an EMBL/GenBank/DDBJ whole genome shotgun (WGS) entry which is preliminary data.</text>
</comment>
<dbReference type="PANTHER" id="PTHR21648">
    <property type="entry name" value="FLAGELLAR RADIAL SPOKE PROTEIN 3"/>
    <property type="match status" value="1"/>
</dbReference>
<dbReference type="EMBL" id="JAVHJS010000019">
    <property type="protein sequence ID" value="KAK2827517.1"/>
    <property type="molecule type" value="Genomic_DNA"/>
</dbReference>
<keyword evidence="12" id="KW-1185">Reference proteome</keyword>
<evidence type="ECO:0008006" key="13">
    <source>
        <dbReference type="Google" id="ProtNLM"/>
    </source>
</evidence>
<keyword evidence="6" id="KW-0969">Cilium</keyword>
<evidence type="ECO:0000256" key="2">
    <source>
        <dbReference type="ARBA" id="ARBA00006737"/>
    </source>
</evidence>
<feature type="compositionally biased region" description="Basic residues" evidence="10">
    <location>
        <begin position="79"/>
        <end position="88"/>
    </location>
</feature>
<comment type="subcellular location">
    <subcellularLocation>
        <location evidence="1">Cytoplasm</location>
        <location evidence="1">Cytoskeleton</location>
        <location evidence="1">Flagellum axoneme</location>
    </subcellularLocation>
</comment>
<reference evidence="11" key="1">
    <citation type="submission" date="2023-08" db="EMBL/GenBank/DDBJ databases">
        <title>Pelteobagrus vachellii genome.</title>
        <authorList>
            <person name="Liu H."/>
        </authorList>
    </citation>
    <scope>NUCLEOTIDE SEQUENCE</scope>
    <source>
        <strain evidence="11">PRFRI_2022a</strain>
        <tissue evidence="11">Muscle</tissue>
    </source>
</reference>
<evidence type="ECO:0000256" key="8">
    <source>
        <dbReference type="ARBA" id="ARBA00023273"/>
    </source>
</evidence>
<evidence type="ECO:0000256" key="9">
    <source>
        <dbReference type="SAM" id="Coils"/>
    </source>
</evidence>
<evidence type="ECO:0000256" key="5">
    <source>
        <dbReference type="ARBA" id="ARBA00022846"/>
    </source>
</evidence>
<evidence type="ECO:0000313" key="12">
    <source>
        <dbReference type="Proteomes" id="UP001187315"/>
    </source>
</evidence>
<proteinExistence type="inferred from homology"/>
<dbReference type="GO" id="GO:0005929">
    <property type="term" value="C:cilium"/>
    <property type="evidence" value="ECO:0007669"/>
    <property type="project" value="TreeGrafter"/>
</dbReference>
<dbReference type="AlphaFoldDB" id="A0AA88S5M0"/>
<gene>
    <name evidence="11" type="ORF">Q7C36_018443</name>
</gene>
<organism evidence="11 12">
    <name type="scientific">Tachysurus vachellii</name>
    <name type="common">Darkbarbel catfish</name>
    <name type="synonym">Pelteobagrus vachellii</name>
    <dbReference type="NCBI Taxonomy" id="175792"/>
    <lineage>
        <taxon>Eukaryota</taxon>
        <taxon>Metazoa</taxon>
        <taxon>Chordata</taxon>
        <taxon>Craniata</taxon>
        <taxon>Vertebrata</taxon>
        <taxon>Euteleostomi</taxon>
        <taxon>Actinopterygii</taxon>
        <taxon>Neopterygii</taxon>
        <taxon>Teleostei</taxon>
        <taxon>Ostariophysi</taxon>
        <taxon>Siluriformes</taxon>
        <taxon>Bagridae</taxon>
        <taxon>Tachysurus</taxon>
    </lineage>
</organism>
<dbReference type="InterPro" id="IPR009290">
    <property type="entry name" value="Radial_spoke_3"/>
</dbReference>
<dbReference type="Pfam" id="PF06098">
    <property type="entry name" value="Radial_spoke_3"/>
    <property type="match status" value="1"/>
</dbReference>
<name>A0AA88S5M0_TACVA</name>
<sequence length="321" mass="37633">MASLPKTTRRSPNGSYTLPSRPHTDPHRRMYTDDPRMENELRPVYMNIVYDRHVVRENNTGQPDRVKLQWQPESTRGSAARKGRKPRFQTRSPGRPDKRKHAEIQTETYLEELIDHLDYVSVECQSDAFLDMPSTPLFIPAKTSKDVATQIEDGELFDIDLEIEPMMQVLVGKIMEQALLEVLKEEELAGLRAQEQAFQELCNAELVEVQRLEEQERRHREEKARRIEQQRLVLKKEQETREKIAARTFAQQFLADLLPLVYSKLRDDGYFYDPVQRDIETGYIPWLKEEVNKTLEKEQILRTVLDMIIEDVTNQKQAPSN</sequence>
<accession>A0AA88S5M0</accession>
<feature type="compositionally biased region" description="Basic and acidic residues" evidence="10">
    <location>
        <begin position="94"/>
        <end position="103"/>
    </location>
</feature>
<feature type="region of interest" description="Disordered" evidence="10">
    <location>
        <begin position="57"/>
        <end position="103"/>
    </location>
</feature>
<protein>
    <recommendedName>
        <fullName evidence="13">Radial spoke head protein 3 homolog</fullName>
    </recommendedName>
</protein>